<evidence type="ECO:0000259" key="8">
    <source>
        <dbReference type="Pfam" id="PF08281"/>
    </source>
</evidence>
<dbReference type="Pfam" id="PF04542">
    <property type="entry name" value="Sigma70_r2"/>
    <property type="match status" value="1"/>
</dbReference>
<keyword evidence="3" id="KW-0731">Sigma factor</keyword>
<feature type="region of interest" description="Disordered" evidence="6">
    <location>
        <begin position="98"/>
        <end position="117"/>
    </location>
</feature>
<proteinExistence type="inferred from homology"/>
<keyword evidence="5" id="KW-0804">Transcription</keyword>
<dbReference type="InterPro" id="IPR013325">
    <property type="entry name" value="RNA_pol_sigma_r2"/>
</dbReference>
<comment type="caution">
    <text evidence="9">The sequence shown here is derived from an EMBL/GenBank/DDBJ whole genome shotgun (WGS) entry which is preliminary data.</text>
</comment>
<dbReference type="SUPFAM" id="SSF88659">
    <property type="entry name" value="Sigma3 and sigma4 domains of RNA polymerase sigma factors"/>
    <property type="match status" value="1"/>
</dbReference>
<evidence type="ECO:0000256" key="6">
    <source>
        <dbReference type="SAM" id="MobiDB-lite"/>
    </source>
</evidence>
<feature type="domain" description="RNA polymerase sigma factor 70 region 4 type 2" evidence="8">
    <location>
        <begin position="128"/>
        <end position="180"/>
    </location>
</feature>
<dbReference type="Gene3D" id="1.10.10.10">
    <property type="entry name" value="Winged helix-like DNA-binding domain superfamily/Winged helix DNA-binding domain"/>
    <property type="match status" value="1"/>
</dbReference>
<dbReference type="InterPro" id="IPR036388">
    <property type="entry name" value="WH-like_DNA-bd_sf"/>
</dbReference>
<keyword evidence="4" id="KW-0238">DNA-binding</keyword>
<dbReference type="InterPro" id="IPR039425">
    <property type="entry name" value="RNA_pol_sigma-70-like"/>
</dbReference>
<evidence type="ECO:0000256" key="1">
    <source>
        <dbReference type="ARBA" id="ARBA00010641"/>
    </source>
</evidence>
<evidence type="ECO:0000259" key="7">
    <source>
        <dbReference type="Pfam" id="PF04542"/>
    </source>
</evidence>
<evidence type="ECO:0000256" key="2">
    <source>
        <dbReference type="ARBA" id="ARBA00023015"/>
    </source>
</evidence>
<accession>A0A3E2BQM0</accession>
<protein>
    <submittedName>
        <fullName evidence="9">RNA polymerase sigma factor RpoE</fullName>
    </submittedName>
</protein>
<evidence type="ECO:0000313" key="10">
    <source>
        <dbReference type="Proteomes" id="UP000257323"/>
    </source>
</evidence>
<dbReference type="NCBIfam" id="TIGR02937">
    <property type="entry name" value="sigma70-ECF"/>
    <property type="match status" value="1"/>
</dbReference>
<gene>
    <name evidence="9" type="ORF">OP8BY_0977</name>
</gene>
<dbReference type="PANTHER" id="PTHR43133:SF8">
    <property type="entry name" value="RNA POLYMERASE SIGMA FACTOR HI_1459-RELATED"/>
    <property type="match status" value="1"/>
</dbReference>
<dbReference type="SUPFAM" id="SSF88946">
    <property type="entry name" value="Sigma2 domain of RNA polymerase sigma factors"/>
    <property type="match status" value="1"/>
</dbReference>
<dbReference type="InterPro" id="IPR014284">
    <property type="entry name" value="RNA_pol_sigma-70_dom"/>
</dbReference>
<reference evidence="9 10" key="1">
    <citation type="submission" date="2018-08" db="EMBL/GenBank/DDBJ databases">
        <title>Genome analysis of the thermophilic bacterium of the candidate phylum Aminicenantes from deep subsurface aquifer revealed its physiology and ecological role.</title>
        <authorList>
            <person name="Kadnikov V.V."/>
            <person name="Mardanov A.V."/>
            <person name="Beletsky A.V."/>
            <person name="Karnachuk O.V."/>
            <person name="Ravin N.V."/>
        </authorList>
    </citation>
    <scope>NUCLEOTIDE SEQUENCE [LARGE SCALE GENOMIC DNA]</scope>
    <source>
        <strain evidence="9">BY38</strain>
    </source>
</reference>
<dbReference type="GO" id="GO:0003677">
    <property type="term" value="F:DNA binding"/>
    <property type="evidence" value="ECO:0007669"/>
    <property type="project" value="UniProtKB-KW"/>
</dbReference>
<dbReference type="Pfam" id="PF08281">
    <property type="entry name" value="Sigma70_r4_2"/>
    <property type="match status" value="1"/>
</dbReference>
<dbReference type="AlphaFoldDB" id="A0A3E2BQM0"/>
<dbReference type="GO" id="GO:0006352">
    <property type="term" value="P:DNA-templated transcription initiation"/>
    <property type="evidence" value="ECO:0007669"/>
    <property type="project" value="InterPro"/>
</dbReference>
<dbReference type="GO" id="GO:0016987">
    <property type="term" value="F:sigma factor activity"/>
    <property type="evidence" value="ECO:0007669"/>
    <property type="project" value="UniProtKB-KW"/>
</dbReference>
<dbReference type="EMBL" id="QUAH01000001">
    <property type="protein sequence ID" value="RFT17035.1"/>
    <property type="molecule type" value="Genomic_DNA"/>
</dbReference>
<dbReference type="InterPro" id="IPR007627">
    <property type="entry name" value="RNA_pol_sigma70_r2"/>
</dbReference>
<evidence type="ECO:0000313" key="9">
    <source>
        <dbReference type="EMBL" id="RFT17035.1"/>
    </source>
</evidence>
<name>A0A3E2BQM0_9BACT</name>
<dbReference type="PANTHER" id="PTHR43133">
    <property type="entry name" value="RNA POLYMERASE ECF-TYPE SIGMA FACTO"/>
    <property type="match status" value="1"/>
</dbReference>
<feature type="domain" description="RNA polymerase sigma-70 region 2" evidence="7">
    <location>
        <begin position="24"/>
        <end position="90"/>
    </location>
</feature>
<dbReference type="InterPro" id="IPR013249">
    <property type="entry name" value="RNA_pol_sigma70_r4_t2"/>
</dbReference>
<keyword evidence="2" id="KW-0805">Transcription regulation</keyword>
<evidence type="ECO:0000256" key="5">
    <source>
        <dbReference type="ARBA" id="ARBA00023163"/>
    </source>
</evidence>
<organism evidence="9 10">
    <name type="scientific">Candidatus Saccharicenans subterraneus</name>
    <dbReference type="NCBI Taxonomy" id="2508984"/>
    <lineage>
        <taxon>Bacteria</taxon>
        <taxon>Candidatus Aminicenantota</taxon>
        <taxon>Candidatus Aminicenantia</taxon>
        <taxon>Candidatus Aminicenantales</taxon>
        <taxon>Candidatus Saccharicenantaceae</taxon>
        <taxon>Candidatus Saccharicenans</taxon>
    </lineage>
</organism>
<comment type="similarity">
    <text evidence="1">Belongs to the sigma-70 factor family. ECF subfamily.</text>
</comment>
<evidence type="ECO:0000256" key="4">
    <source>
        <dbReference type="ARBA" id="ARBA00023125"/>
    </source>
</evidence>
<dbReference type="CDD" id="cd06171">
    <property type="entry name" value="Sigma70_r4"/>
    <property type="match status" value="1"/>
</dbReference>
<evidence type="ECO:0000256" key="3">
    <source>
        <dbReference type="ARBA" id="ARBA00023082"/>
    </source>
</evidence>
<dbReference type="Proteomes" id="UP000257323">
    <property type="component" value="Unassembled WGS sequence"/>
</dbReference>
<dbReference type="Gene3D" id="1.10.1740.10">
    <property type="match status" value="1"/>
</dbReference>
<sequence>MVPDEDRILVGRSLKGDRRAFELLVKKYQQPLFNYFCRLVQEREMSLDFTQEVFLRAYAALHTYREKYQFSTWLFRIASNLLIDHWRKKKLPLVSIDAEPEDDEHRQPQLPDLEPSVSDNYEKKEMMERIEQALGQLPEFLRELFVLRHMNDFSYEEIAAIKHLPVGTVKNRVFQAREWLRSRLEER</sequence>
<dbReference type="InterPro" id="IPR013324">
    <property type="entry name" value="RNA_pol_sigma_r3/r4-like"/>
</dbReference>